<keyword evidence="2" id="KW-1185">Reference proteome</keyword>
<protein>
    <recommendedName>
        <fullName evidence="3">Type 4 fimbrial biogenesis protein PilX N-terminal domain-containing protein</fullName>
    </recommendedName>
</protein>
<evidence type="ECO:0008006" key="3">
    <source>
        <dbReference type="Google" id="ProtNLM"/>
    </source>
</evidence>
<dbReference type="EMBL" id="JAVDVW010000001">
    <property type="protein sequence ID" value="MDR7098094.1"/>
    <property type="molecule type" value="Genomic_DNA"/>
</dbReference>
<organism evidence="1 2">
    <name type="scientific">Agrilutibacter niabensis</name>
    <dbReference type="NCBI Taxonomy" id="380628"/>
    <lineage>
        <taxon>Bacteria</taxon>
        <taxon>Pseudomonadati</taxon>
        <taxon>Pseudomonadota</taxon>
        <taxon>Gammaproteobacteria</taxon>
        <taxon>Lysobacterales</taxon>
        <taxon>Lysobacteraceae</taxon>
        <taxon>Agrilutibacter</taxon>
    </lineage>
</organism>
<sequence length="582" mass="60862">MNTDQSRPMLRGRESGSALLVAVLLLLLAAVMTFAALNVGVFEQRSTGNDIRAKAVNDVAEAGLAQGFEYLMRQHTEMQKPDPGTWQRCDAGETVFPCGAVSADLIDTDGNGTPDTARRATLYRLKQTSHTIAGLDPELANYMLDLPSSSKIPTSGDGGTVAYGVAPLMCFVERPNPAAPATTPLQCGNGTGAMTTTLRIVTFVSVAKIPGESASSTLIQTLGQYPKLNNPMGKPPITASGSIEVSGGLQVVTNPNAGGAGVPVSIWSRLDVSKTGTTNTCYADEFFRYTQGSVTPAPYQGTVRCDDCKCDANGAPNSISYDSSGNVQQEGMDILDVEAGTTSANRGSGANWNVRSDAVSYPTCEFPKDLFQFIFGVKVWSDANNDCFAETKLPNVTYQNPDNLATASVGPDEAWLYANADKIIPLPANQTLVRTGRLGTGALFNTPAPNSNADAKGIIWCQTGCDIGSGKQVGTADNPVVLVLDGPVDMRGVVFGLVFVRSTGTALNPATGGSGSGGCPSNCVLQMNAGAAIYGALVLQGQMKSNGTSAVINDVTVLRRLNEQQGLTPASLPGAWTDRVSF</sequence>
<comment type="caution">
    <text evidence="1">The sequence shown here is derived from an EMBL/GenBank/DDBJ whole genome shotgun (WGS) entry which is preliminary data.</text>
</comment>
<name>A0ABU1VKV6_9GAMM</name>
<reference evidence="1 2" key="1">
    <citation type="submission" date="2023-07" db="EMBL/GenBank/DDBJ databases">
        <title>Sorghum-associated microbial communities from plants grown in Nebraska, USA.</title>
        <authorList>
            <person name="Schachtman D."/>
        </authorList>
    </citation>
    <scope>NUCLEOTIDE SEQUENCE [LARGE SCALE GENOMIC DNA]</scope>
    <source>
        <strain evidence="1 2">BE187</strain>
    </source>
</reference>
<evidence type="ECO:0000313" key="2">
    <source>
        <dbReference type="Proteomes" id="UP001267878"/>
    </source>
</evidence>
<gene>
    <name evidence="1" type="ORF">J2X04_000441</name>
</gene>
<proteinExistence type="predicted"/>
<evidence type="ECO:0000313" key="1">
    <source>
        <dbReference type="EMBL" id="MDR7098094.1"/>
    </source>
</evidence>
<dbReference type="Proteomes" id="UP001267878">
    <property type="component" value="Unassembled WGS sequence"/>
</dbReference>
<accession>A0ABU1VKV6</accession>
<dbReference type="RefSeq" id="WP_310051607.1">
    <property type="nucleotide sequence ID" value="NZ_JAVDVW010000001.1"/>
</dbReference>